<organism evidence="12 13">
    <name type="scientific">Selenomonas dianae</name>
    <dbReference type="NCBI Taxonomy" id="135079"/>
    <lineage>
        <taxon>Bacteria</taxon>
        <taxon>Bacillati</taxon>
        <taxon>Bacillota</taxon>
        <taxon>Negativicutes</taxon>
        <taxon>Selenomonadales</taxon>
        <taxon>Selenomonadaceae</taxon>
        <taxon>Selenomonas</taxon>
    </lineage>
</organism>
<dbReference type="InterPro" id="IPR020568">
    <property type="entry name" value="Ribosomal_Su5_D2-typ_SF"/>
</dbReference>
<dbReference type="Gene3D" id="3.30.230.10">
    <property type="match status" value="1"/>
</dbReference>
<evidence type="ECO:0000313" key="12">
    <source>
        <dbReference type="EMBL" id="GAA0216858.1"/>
    </source>
</evidence>
<accession>A0ABP3CX10</accession>
<evidence type="ECO:0000256" key="4">
    <source>
        <dbReference type="ARBA" id="ARBA00022679"/>
    </source>
</evidence>
<feature type="active site" evidence="9">
    <location>
        <position position="9"/>
    </location>
</feature>
<feature type="domain" description="GHMP kinase C-terminal" evidence="11">
    <location>
        <begin position="197"/>
        <end position="270"/>
    </location>
</feature>
<dbReference type="InterPro" id="IPR006204">
    <property type="entry name" value="GHMP_kinase_N_dom"/>
</dbReference>
<dbReference type="PIRSF" id="PIRSF010376">
    <property type="entry name" value="IspE"/>
    <property type="match status" value="1"/>
</dbReference>
<evidence type="ECO:0000259" key="11">
    <source>
        <dbReference type="Pfam" id="PF08544"/>
    </source>
</evidence>
<evidence type="ECO:0000256" key="3">
    <source>
        <dbReference type="ARBA" id="ARBA00017473"/>
    </source>
</evidence>
<dbReference type="EC" id="2.7.1.148" evidence="2 9"/>
<proteinExistence type="inferred from homology"/>
<comment type="pathway">
    <text evidence="9">Isoprenoid biosynthesis; isopentenyl diphosphate biosynthesis via DXP pathway; isopentenyl diphosphate from 1-deoxy-D-xylulose 5-phosphate: step 3/6.</text>
</comment>
<sequence>MVTILGRAKINLTLDVLGLRDDGYHEIATVMQSLALADTLILTRQEEEITLRVDLAGLEADERNLAHRAAALIQKECGLRGGVHIDITKRIPVAAGLAGGSADAAATLRGMNELYTLGLSDDELCALGAQLGSDIPFSLMGGTVLATGRGERLHRLADFPVTVVLLAKPPVSVSTPWAYRSYDEHVPVFHPDNASFMDALEHGDRDRCVQLMANVLEPVTEAAHPVIADYRARMRAHGALCAMMSGSGPTVFGLFAEEQAAAEAAEIFRKETDAAVHLTHTIGSDGEQQKSRRN</sequence>
<evidence type="ECO:0000256" key="2">
    <source>
        <dbReference type="ARBA" id="ARBA00012052"/>
    </source>
</evidence>
<dbReference type="SUPFAM" id="SSF54211">
    <property type="entry name" value="Ribosomal protein S5 domain 2-like"/>
    <property type="match status" value="1"/>
</dbReference>
<comment type="similarity">
    <text evidence="1 9">Belongs to the GHMP kinase family. IspE subfamily.</text>
</comment>
<feature type="domain" description="GHMP kinase N-terminal" evidence="10">
    <location>
        <begin position="64"/>
        <end position="142"/>
    </location>
</feature>
<dbReference type="Proteomes" id="UP001500399">
    <property type="component" value="Unassembled WGS sequence"/>
</dbReference>
<dbReference type="InterPro" id="IPR013750">
    <property type="entry name" value="GHMP_kinase_C_dom"/>
</dbReference>
<dbReference type="PANTHER" id="PTHR43527:SF2">
    <property type="entry name" value="4-DIPHOSPHOCYTIDYL-2-C-METHYL-D-ERYTHRITOL KINASE, CHLOROPLASTIC"/>
    <property type="match status" value="1"/>
</dbReference>
<keyword evidence="13" id="KW-1185">Reference proteome</keyword>
<feature type="active site" evidence="9">
    <location>
        <position position="134"/>
    </location>
</feature>
<keyword evidence="4 9" id="KW-0808">Transferase</keyword>
<dbReference type="Gene3D" id="3.30.70.890">
    <property type="entry name" value="GHMP kinase, C-terminal domain"/>
    <property type="match status" value="1"/>
</dbReference>
<evidence type="ECO:0000256" key="8">
    <source>
        <dbReference type="ARBA" id="ARBA00032554"/>
    </source>
</evidence>
<dbReference type="SUPFAM" id="SSF55060">
    <property type="entry name" value="GHMP Kinase, C-terminal domain"/>
    <property type="match status" value="1"/>
</dbReference>
<dbReference type="InterPro" id="IPR004424">
    <property type="entry name" value="IspE"/>
</dbReference>
<evidence type="ECO:0000313" key="13">
    <source>
        <dbReference type="Proteomes" id="UP001500399"/>
    </source>
</evidence>
<dbReference type="NCBIfam" id="TIGR00154">
    <property type="entry name" value="ispE"/>
    <property type="match status" value="1"/>
</dbReference>
<comment type="caution">
    <text evidence="12">The sequence shown here is derived from an EMBL/GenBank/DDBJ whole genome shotgun (WGS) entry which is preliminary data.</text>
</comment>
<dbReference type="GO" id="GO:0016301">
    <property type="term" value="F:kinase activity"/>
    <property type="evidence" value="ECO:0007669"/>
    <property type="project" value="UniProtKB-KW"/>
</dbReference>
<evidence type="ECO:0000259" key="10">
    <source>
        <dbReference type="Pfam" id="PF00288"/>
    </source>
</evidence>
<comment type="function">
    <text evidence="9">Catalyzes the phosphorylation of the position 2 hydroxy group of 4-diphosphocytidyl-2C-methyl-D-erythritol.</text>
</comment>
<keyword evidence="7 9" id="KW-0067">ATP-binding</keyword>
<feature type="binding site" evidence="9">
    <location>
        <begin position="92"/>
        <end position="102"/>
    </location>
    <ligand>
        <name>ATP</name>
        <dbReference type="ChEBI" id="CHEBI:30616"/>
    </ligand>
</feature>
<dbReference type="InterPro" id="IPR014721">
    <property type="entry name" value="Ribsml_uS5_D2-typ_fold_subgr"/>
</dbReference>
<protein>
    <recommendedName>
        <fullName evidence="3 9">4-diphosphocytidyl-2-C-methyl-D-erythritol kinase</fullName>
        <shortName evidence="9">CMK</shortName>
        <ecNumber evidence="2 9">2.7.1.148</ecNumber>
    </recommendedName>
    <alternativeName>
        <fullName evidence="8 9">4-(cytidine-5'-diphospho)-2-C-methyl-D-erythritol kinase</fullName>
    </alternativeName>
</protein>
<keyword evidence="6 9" id="KW-0418">Kinase</keyword>
<reference evidence="13" key="1">
    <citation type="journal article" date="2019" name="Int. J. Syst. Evol. Microbiol.">
        <title>The Global Catalogue of Microorganisms (GCM) 10K type strain sequencing project: providing services to taxonomists for standard genome sequencing and annotation.</title>
        <authorList>
            <consortium name="The Broad Institute Genomics Platform"/>
            <consortium name="The Broad Institute Genome Sequencing Center for Infectious Disease"/>
            <person name="Wu L."/>
            <person name="Ma J."/>
        </authorList>
    </citation>
    <scope>NUCLEOTIDE SEQUENCE [LARGE SCALE GENOMIC DNA]</scope>
    <source>
        <strain evidence="13">JCM 8542</strain>
    </source>
</reference>
<dbReference type="InterPro" id="IPR036554">
    <property type="entry name" value="GHMP_kinase_C_sf"/>
</dbReference>
<evidence type="ECO:0000256" key="7">
    <source>
        <dbReference type="ARBA" id="ARBA00022840"/>
    </source>
</evidence>
<comment type="catalytic activity">
    <reaction evidence="9">
        <text>4-CDP-2-C-methyl-D-erythritol + ATP = 4-CDP-2-C-methyl-D-erythritol 2-phosphate + ADP + H(+)</text>
        <dbReference type="Rhea" id="RHEA:18437"/>
        <dbReference type="ChEBI" id="CHEBI:15378"/>
        <dbReference type="ChEBI" id="CHEBI:30616"/>
        <dbReference type="ChEBI" id="CHEBI:57823"/>
        <dbReference type="ChEBI" id="CHEBI:57919"/>
        <dbReference type="ChEBI" id="CHEBI:456216"/>
        <dbReference type="EC" id="2.7.1.148"/>
    </reaction>
</comment>
<dbReference type="EMBL" id="BAAACR010000013">
    <property type="protein sequence ID" value="GAA0216858.1"/>
    <property type="molecule type" value="Genomic_DNA"/>
</dbReference>
<gene>
    <name evidence="9 12" type="primary">ispE</name>
    <name evidence="12" type="ORF">GCM10008919_20170</name>
</gene>
<dbReference type="PANTHER" id="PTHR43527">
    <property type="entry name" value="4-DIPHOSPHOCYTIDYL-2-C-METHYL-D-ERYTHRITOL KINASE, CHLOROPLASTIC"/>
    <property type="match status" value="1"/>
</dbReference>
<name>A0ABP3CX10_9FIRM</name>
<evidence type="ECO:0000256" key="6">
    <source>
        <dbReference type="ARBA" id="ARBA00022777"/>
    </source>
</evidence>
<dbReference type="RefSeq" id="WP_304986568.1">
    <property type="nucleotide sequence ID" value="NZ_BAAACR010000013.1"/>
</dbReference>
<dbReference type="Pfam" id="PF08544">
    <property type="entry name" value="GHMP_kinases_C"/>
    <property type="match status" value="1"/>
</dbReference>
<dbReference type="HAMAP" id="MF_00061">
    <property type="entry name" value="IspE"/>
    <property type="match status" value="1"/>
</dbReference>
<evidence type="ECO:0000256" key="1">
    <source>
        <dbReference type="ARBA" id="ARBA00009684"/>
    </source>
</evidence>
<evidence type="ECO:0000256" key="5">
    <source>
        <dbReference type="ARBA" id="ARBA00022741"/>
    </source>
</evidence>
<evidence type="ECO:0000256" key="9">
    <source>
        <dbReference type="HAMAP-Rule" id="MF_00061"/>
    </source>
</evidence>
<keyword evidence="9" id="KW-0414">Isoprene biosynthesis</keyword>
<dbReference type="Pfam" id="PF00288">
    <property type="entry name" value="GHMP_kinases_N"/>
    <property type="match status" value="1"/>
</dbReference>
<keyword evidence="5 9" id="KW-0547">Nucleotide-binding</keyword>